<feature type="region of interest" description="Disordered" evidence="1">
    <location>
        <begin position="1"/>
        <end position="36"/>
    </location>
</feature>
<accession>A0A844GZU1</accession>
<reference evidence="2 3" key="1">
    <citation type="submission" date="2019-11" db="EMBL/GenBank/DDBJ databases">
        <title>Isolation of a new High Light Tolerant Cyanobacteria.</title>
        <authorList>
            <person name="Dobson Z."/>
            <person name="Vaughn N."/>
            <person name="Vaughn M."/>
            <person name="Fromme P."/>
            <person name="Mazor Y."/>
        </authorList>
    </citation>
    <scope>NUCLEOTIDE SEQUENCE [LARGE SCALE GENOMIC DNA]</scope>
    <source>
        <strain evidence="2 3">0216</strain>
    </source>
</reference>
<organism evidence="2 3">
    <name type="scientific">Cyanobacterium aponinum 0216</name>
    <dbReference type="NCBI Taxonomy" id="2676140"/>
    <lineage>
        <taxon>Bacteria</taxon>
        <taxon>Bacillati</taxon>
        <taxon>Cyanobacteriota</taxon>
        <taxon>Cyanophyceae</taxon>
        <taxon>Oscillatoriophycideae</taxon>
        <taxon>Chroococcales</taxon>
        <taxon>Geminocystaceae</taxon>
        <taxon>Cyanobacterium</taxon>
    </lineage>
</organism>
<dbReference type="AlphaFoldDB" id="A0A844GZU1"/>
<evidence type="ECO:0000313" key="2">
    <source>
        <dbReference type="EMBL" id="MTF39655.1"/>
    </source>
</evidence>
<dbReference type="EMBL" id="WMIA01000015">
    <property type="protein sequence ID" value="MTF39655.1"/>
    <property type="molecule type" value="Genomic_DNA"/>
</dbReference>
<dbReference type="Proteomes" id="UP000437131">
    <property type="component" value="Unassembled WGS sequence"/>
</dbReference>
<name>A0A844GZU1_9CHRO</name>
<protein>
    <recommendedName>
        <fullName evidence="4">Septum formation initiator</fullName>
    </recommendedName>
</protein>
<dbReference type="RefSeq" id="WP_015220315.1">
    <property type="nucleotide sequence ID" value="NZ_WMIA01000015.1"/>
</dbReference>
<evidence type="ECO:0000256" key="1">
    <source>
        <dbReference type="SAM" id="MobiDB-lite"/>
    </source>
</evidence>
<proteinExistence type="predicted"/>
<sequence>MNSNLSLKTRQRRRDYQESISQNRALKQQQRRQKRLNTEKAIETGLKMTVNISITIIAFFSVKQLLPYHLAQQAKLAEIDGEIAKIKPRVEKLEEDFGNTFDPKLTRKVIEKNTYKADPNLSPIFFIDKKQQDN</sequence>
<comment type="caution">
    <text evidence="2">The sequence shown here is derived from an EMBL/GenBank/DDBJ whole genome shotgun (WGS) entry which is preliminary data.</text>
</comment>
<gene>
    <name evidence="2" type="ORF">GGC33_12050</name>
</gene>
<evidence type="ECO:0000313" key="3">
    <source>
        <dbReference type="Proteomes" id="UP000437131"/>
    </source>
</evidence>
<evidence type="ECO:0008006" key="4">
    <source>
        <dbReference type="Google" id="ProtNLM"/>
    </source>
</evidence>